<feature type="binding site" evidence="20">
    <location>
        <position position="968"/>
    </location>
    <ligand>
        <name>ATP</name>
        <dbReference type="ChEBI" id="CHEBI:30616"/>
    </ligand>
</feature>
<evidence type="ECO:0000256" key="13">
    <source>
        <dbReference type="ARBA" id="ARBA00023137"/>
    </source>
</evidence>
<evidence type="ECO:0000256" key="7">
    <source>
        <dbReference type="ARBA" id="ARBA00022737"/>
    </source>
</evidence>
<dbReference type="GO" id="GO:0005524">
    <property type="term" value="F:ATP binding"/>
    <property type="evidence" value="ECO:0007669"/>
    <property type="project" value="UniProtKB-UniRule"/>
</dbReference>
<feature type="transmembrane region" description="Helical" evidence="22">
    <location>
        <begin position="878"/>
        <end position="902"/>
    </location>
</feature>
<keyword evidence="5 22" id="KW-0812">Transmembrane</keyword>
<dbReference type="GO" id="GO:0007169">
    <property type="term" value="P:cell surface receptor protein tyrosine kinase signaling pathway"/>
    <property type="evidence" value="ECO:0007669"/>
    <property type="project" value="TreeGrafter"/>
</dbReference>
<keyword evidence="4" id="KW-0808">Transferase</keyword>
<keyword evidence="17" id="KW-0393">Immunoglobulin domain</keyword>
<feature type="region of interest" description="Disordered" evidence="21">
    <location>
        <begin position="1"/>
        <end position="21"/>
    </location>
</feature>
<feature type="chain" id="PRO_5042142401" description="receptor protein-tyrosine kinase" evidence="23">
    <location>
        <begin position="50"/>
        <end position="1370"/>
    </location>
</feature>
<keyword evidence="9" id="KW-0418">Kinase</keyword>
<evidence type="ECO:0000256" key="17">
    <source>
        <dbReference type="ARBA" id="ARBA00023319"/>
    </source>
</evidence>
<dbReference type="Gene3D" id="3.40.50.2300">
    <property type="match status" value="2"/>
</dbReference>
<keyword evidence="12 22" id="KW-0472">Membrane</keyword>
<keyword evidence="8 20" id="KW-0547">Nucleotide-binding</keyword>
<proteinExistence type="predicted"/>
<evidence type="ECO:0000256" key="4">
    <source>
        <dbReference type="ARBA" id="ARBA00022679"/>
    </source>
</evidence>
<keyword evidence="3" id="KW-0597">Phosphoprotein</keyword>
<name>A0AAE1PVX5_9EUCA</name>
<evidence type="ECO:0000256" key="16">
    <source>
        <dbReference type="ARBA" id="ARBA00023180"/>
    </source>
</evidence>
<dbReference type="GO" id="GO:0043235">
    <property type="term" value="C:receptor complex"/>
    <property type="evidence" value="ECO:0007669"/>
    <property type="project" value="TreeGrafter"/>
</dbReference>
<gene>
    <name evidence="25" type="ORF">Pmani_014701</name>
</gene>
<keyword evidence="6 23" id="KW-0732">Signal</keyword>
<evidence type="ECO:0000313" key="26">
    <source>
        <dbReference type="Proteomes" id="UP001292094"/>
    </source>
</evidence>
<dbReference type="PROSITE" id="PS00107">
    <property type="entry name" value="PROTEIN_KINASE_ATP"/>
    <property type="match status" value="1"/>
</dbReference>
<accession>A0AAE1PVX5</accession>
<dbReference type="Pfam" id="PF07714">
    <property type="entry name" value="PK_Tyr_Ser-Thr"/>
    <property type="match status" value="1"/>
</dbReference>
<feature type="signal peptide" evidence="23">
    <location>
        <begin position="1"/>
        <end position="49"/>
    </location>
</feature>
<keyword evidence="11 22" id="KW-1133">Transmembrane helix</keyword>
<dbReference type="GO" id="GO:0004714">
    <property type="term" value="F:transmembrane receptor protein tyrosine kinase activity"/>
    <property type="evidence" value="ECO:0007669"/>
    <property type="project" value="UniProtKB-EC"/>
</dbReference>
<evidence type="ECO:0000256" key="12">
    <source>
        <dbReference type="ARBA" id="ARBA00023136"/>
    </source>
</evidence>
<keyword evidence="16" id="KW-0325">Glycoprotein</keyword>
<dbReference type="SMART" id="SM00219">
    <property type="entry name" value="TyrKc"/>
    <property type="match status" value="1"/>
</dbReference>
<evidence type="ECO:0000259" key="24">
    <source>
        <dbReference type="PROSITE" id="PS50011"/>
    </source>
</evidence>
<evidence type="ECO:0000256" key="14">
    <source>
        <dbReference type="ARBA" id="ARBA00023157"/>
    </source>
</evidence>
<dbReference type="PRINTS" id="PR00109">
    <property type="entry name" value="TYRKINASE"/>
</dbReference>
<dbReference type="PANTHER" id="PTHR24416:SF489">
    <property type="entry name" value="PROTEIN KINASE DOMAIN-CONTAINING PROTEIN"/>
    <property type="match status" value="1"/>
</dbReference>
<evidence type="ECO:0000256" key="21">
    <source>
        <dbReference type="SAM" id="MobiDB-lite"/>
    </source>
</evidence>
<dbReference type="InterPro" id="IPR017441">
    <property type="entry name" value="Protein_kinase_ATP_BS"/>
</dbReference>
<evidence type="ECO:0000256" key="1">
    <source>
        <dbReference type="ARBA" id="ARBA00004167"/>
    </source>
</evidence>
<dbReference type="PRINTS" id="PR01177">
    <property type="entry name" value="GABAB1RECPTR"/>
</dbReference>
<evidence type="ECO:0000256" key="10">
    <source>
        <dbReference type="ARBA" id="ARBA00022840"/>
    </source>
</evidence>
<keyword evidence="13" id="KW-0829">Tyrosine-protein kinase</keyword>
<dbReference type="SUPFAM" id="SSF53822">
    <property type="entry name" value="Periplasmic binding protein-like I"/>
    <property type="match status" value="1"/>
</dbReference>
<keyword evidence="15" id="KW-0675">Receptor</keyword>
<reference evidence="25" key="1">
    <citation type="submission" date="2023-11" db="EMBL/GenBank/DDBJ databases">
        <title>Genome assemblies of two species of porcelain crab, Petrolisthes cinctipes and Petrolisthes manimaculis (Anomura: Porcellanidae).</title>
        <authorList>
            <person name="Angst P."/>
        </authorList>
    </citation>
    <scope>NUCLEOTIDE SEQUENCE</scope>
    <source>
        <strain evidence="25">PB745_02</strain>
        <tissue evidence="25">Gill</tissue>
    </source>
</reference>
<dbReference type="InterPro" id="IPR000719">
    <property type="entry name" value="Prot_kinase_dom"/>
</dbReference>
<dbReference type="Proteomes" id="UP001292094">
    <property type="component" value="Unassembled WGS sequence"/>
</dbReference>
<dbReference type="CDD" id="cd06366">
    <property type="entry name" value="PBP1_GABAb_receptor"/>
    <property type="match status" value="1"/>
</dbReference>
<comment type="catalytic activity">
    <reaction evidence="18">
        <text>L-tyrosyl-[protein] + ATP = O-phospho-L-tyrosyl-[protein] + ADP + H(+)</text>
        <dbReference type="Rhea" id="RHEA:10596"/>
        <dbReference type="Rhea" id="RHEA-COMP:10136"/>
        <dbReference type="Rhea" id="RHEA-COMP:20101"/>
        <dbReference type="ChEBI" id="CHEBI:15378"/>
        <dbReference type="ChEBI" id="CHEBI:30616"/>
        <dbReference type="ChEBI" id="CHEBI:46858"/>
        <dbReference type="ChEBI" id="CHEBI:61978"/>
        <dbReference type="ChEBI" id="CHEBI:456216"/>
        <dbReference type="EC" id="2.7.10.1"/>
    </reaction>
</comment>
<comment type="function">
    <text evidence="19">Receptor for basic fibroblast growth factor.</text>
</comment>
<dbReference type="PROSITE" id="PS00109">
    <property type="entry name" value="PROTEIN_KINASE_TYR"/>
    <property type="match status" value="1"/>
</dbReference>
<evidence type="ECO:0000256" key="15">
    <source>
        <dbReference type="ARBA" id="ARBA00023170"/>
    </source>
</evidence>
<evidence type="ECO:0000256" key="9">
    <source>
        <dbReference type="ARBA" id="ARBA00022777"/>
    </source>
</evidence>
<dbReference type="PRINTS" id="PR01176">
    <property type="entry name" value="GABABRECEPTR"/>
</dbReference>
<dbReference type="FunFam" id="1.10.510.10:FF:001227">
    <property type="entry name" value="Tyrosine-protein kinase receptor"/>
    <property type="match status" value="1"/>
</dbReference>
<dbReference type="InterPro" id="IPR028082">
    <property type="entry name" value="Peripla_BP_I"/>
</dbReference>
<evidence type="ECO:0000313" key="25">
    <source>
        <dbReference type="EMBL" id="KAK4313987.1"/>
    </source>
</evidence>
<evidence type="ECO:0000256" key="23">
    <source>
        <dbReference type="SAM" id="SignalP"/>
    </source>
</evidence>
<dbReference type="FunFam" id="3.30.200.20:FF:000593">
    <property type="entry name" value="Predicted protein"/>
    <property type="match status" value="1"/>
</dbReference>
<dbReference type="InterPro" id="IPR050122">
    <property type="entry name" value="RTK"/>
</dbReference>
<dbReference type="EC" id="2.7.10.1" evidence="2"/>
<dbReference type="GO" id="GO:0005886">
    <property type="term" value="C:plasma membrane"/>
    <property type="evidence" value="ECO:0007669"/>
    <property type="project" value="TreeGrafter"/>
</dbReference>
<keyword evidence="7" id="KW-0677">Repeat</keyword>
<dbReference type="PROSITE" id="PS50011">
    <property type="entry name" value="PROTEIN_KINASE_DOM"/>
    <property type="match status" value="1"/>
</dbReference>
<keyword evidence="14" id="KW-1015">Disulfide bond</keyword>
<protein>
    <recommendedName>
        <fullName evidence="2">receptor protein-tyrosine kinase</fullName>
        <ecNumber evidence="2">2.7.10.1</ecNumber>
    </recommendedName>
</protein>
<dbReference type="InterPro" id="IPR001828">
    <property type="entry name" value="ANF_lig-bd_rcpt"/>
</dbReference>
<evidence type="ECO:0000256" key="8">
    <source>
        <dbReference type="ARBA" id="ARBA00022741"/>
    </source>
</evidence>
<keyword evidence="10 20" id="KW-0067">ATP-binding</keyword>
<feature type="domain" description="Protein kinase" evidence="24">
    <location>
        <begin position="935"/>
        <end position="1206"/>
    </location>
</feature>
<dbReference type="Gene3D" id="3.30.200.20">
    <property type="entry name" value="Phosphorylase Kinase, domain 1"/>
    <property type="match status" value="1"/>
</dbReference>
<dbReference type="InterPro" id="IPR001245">
    <property type="entry name" value="Ser-Thr/Tyr_kinase_cat_dom"/>
</dbReference>
<evidence type="ECO:0000256" key="19">
    <source>
        <dbReference type="ARBA" id="ARBA00056965"/>
    </source>
</evidence>
<organism evidence="25 26">
    <name type="scientific">Petrolisthes manimaculis</name>
    <dbReference type="NCBI Taxonomy" id="1843537"/>
    <lineage>
        <taxon>Eukaryota</taxon>
        <taxon>Metazoa</taxon>
        <taxon>Ecdysozoa</taxon>
        <taxon>Arthropoda</taxon>
        <taxon>Crustacea</taxon>
        <taxon>Multicrustacea</taxon>
        <taxon>Malacostraca</taxon>
        <taxon>Eumalacostraca</taxon>
        <taxon>Eucarida</taxon>
        <taxon>Decapoda</taxon>
        <taxon>Pleocyemata</taxon>
        <taxon>Anomura</taxon>
        <taxon>Galatheoidea</taxon>
        <taxon>Porcellanidae</taxon>
        <taxon>Petrolisthes</taxon>
    </lineage>
</organism>
<dbReference type="InterPro" id="IPR011009">
    <property type="entry name" value="Kinase-like_dom_sf"/>
</dbReference>
<evidence type="ECO:0000256" key="6">
    <source>
        <dbReference type="ARBA" id="ARBA00022729"/>
    </source>
</evidence>
<dbReference type="PANTHER" id="PTHR24416">
    <property type="entry name" value="TYROSINE-PROTEIN KINASE RECEPTOR"/>
    <property type="match status" value="1"/>
</dbReference>
<dbReference type="CDD" id="cd00192">
    <property type="entry name" value="PTKc"/>
    <property type="match status" value="1"/>
</dbReference>
<evidence type="ECO:0000256" key="22">
    <source>
        <dbReference type="SAM" id="Phobius"/>
    </source>
</evidence>
<comment type="caution">
    <text evidence="25">The sequence shown here is derived from an EMBL/GenBank/DDBJ whole genome shotgun (WGS) entry which is preliminary data.</text>
</comment>
<dbReference type="EMBL" id="JAWZYT010001251">
    <property type="protein sequence ID" value="KAK4313987.1"/>
    <property type="molecule type" value="Genomic_DNA"/>
</dbReference>
<dbReference type="Pfam" id="PF01094">
    <property type="entry name" value="ANF_receptor"/>
    <property type="match status" value="1"/>
</dbReference>
<evidence type="ECO:0000256" key="2">
    <source>
        <dbReference type="ARBA" id="ARBA00011902"/>
    </source>
</evidence>
<evidence type="ECO:0000256" key="5">
    <source>
        <dbReference type="ARBA" id="ARBA00022692"/>
    </source>
</evidence>
<dbReference type="InterPro" id="IPR020635">
    <property type="entry name" value="Tyr_kinase_cat_dom"/>
</dbReference>
<evidence type="ECO:0000256" key="20">
    <source>
        <dbReference type="PROSITE-ProRule" id="PRU10141"/>
    </source>
</evidence>
<dbReference type="InterPro" id="IPR008266">
    <property type="entry name" value="Tyr_kinase_AS"/>
</dbReference>
<evidence type="ECO:0000256" key="3">
    <source>
        <dbReference type="ARBA" id="ARBA00022553"/>
    </source>
</evidence>
<evidence type="ECO:0000256" key="11">
    <source>
        <dbReference type="ARBA" id="ARBA00022989"/>
    </source>
</evidence>
<comment type="subcellular location">
    <subcellularLocation>
        <location evidence="1">Membrane</location>
        <topology evidence="1">Single-pass membrane protein</topology>
    </subcellularLocation>
</comment>
<dbReference type="Gene3D" id="1.10.510.10">
    <property type="entry name" value="Transferase(Phosphotransferase) domain 1"/>
    <property type="match status" value="1"/>
</dbReference>
<evidence type="ECO:0000256" key="18">
    <source>
        <dbReference type="ARBA" id="ARBA00051243"/>
    </source>
</evidence>
<keyword evidence="26" id="KW-1185">Reference proteome</keyword>
<dbReference type="SUPFAM" id="SSF56112">
    <property type="entry name" value="Protein kinase-like (PK-like)"/>
    <property type="match status" value="1"/>
</dbReference>
<sequence length="1370" mass="156235">MAARLAPHPLPRAPGSSNTPPHLPGLRSSLLIIILVIILNLSCLQPATAQDCMNLELYSKNLPPKRYLYHKWTQKELVITLDTSQRLSHQLATALAKILLQEGLGYQNVTVKHYPNTFNFTQALDRLKPDHSSAPNNGIPEAMFNMEVWVPPTSSDDKISSESDCGKHASGGRFGWYVSRNSYTEAGVITDHWRSFQRPKVTALFAFSPAEEDTLHQHLTRKTSGDGYYCEEAYCTRGVFTPELCRNRTYCATLLVGNHSKYNEFLVEQVEESELLVKIAWVGPHLTPELLCTFRKDRPLMFFDWWPNSLSNLDSFMPISFASCLSSYSRHPYLCNYELHALKKYMWSDLQRSAKLAAEAIKRFFLSEKQYKHLIKTYTERTSNCSTDLTTDLRPSLQPTSLVDDIACDWLREQGRDAWYEWLPGKHDSKTVLWIGGIFPMSNESSVGFTDKSLVNATRFAYQRINQNEEILQDYKLEVIFLNGGCQRETVLTAFMHHVRKDSSENEFEQMIGILGPACSDTVEPIAGVAATFNTVVMSYSAEGAIFNNYTKYPYFFRTIPENQIYWVVYMELFQHFNWKQVGALTEDTNKYSEYISVLMDNLPDEMKVESVKLKQGDVIKERLLKLKQSNYKIIIGDFYANKAREVLCQAYQLNMTARYDYVWFLPRWFTSNWYNTSLYTGKDRERINCTTAEMLEAVDRHMSLGFAYYAPDEEATHENMTVDEWRKKYKENNQGSDPPDYAGYTYDAVWAYALALNTLLREDRKHVSNLHTKKTLNRFAEIIGQTSFPGVSGDIHFRRNVSEKRLVNIMQFEVNEEKTGGIYHTVGSFTPTSSNSGLLTVDRDSLLFFGDIPKDGHVGDTCLFKAFSDLLDVSCDITIVIVMVLIFTLVAIFLFILFIVYKKRYEKKMFPEQHAWPLSELISLDEWELPREKVVINRTIGEGAFGTVFGGECQFGDNSPWVAVAVKTLKVGSTVEEKLDFLGEAEMMKRFNHKNIVQLLGLCTHQEPIYMIMEFMLYGDLKTYLLARRHLVSDKTSLSEEDEINSKRLTSMSQDVCRALLYLSELRYVHRDVACRNCLVSAERVVKLSDFGMTRPMYESDYYRFNRRGMLPVRWMSPESLEDGIFTNKSDMWSFGVLLYEIITFGNFPFQGMSNNQVLEHVRIGNTITLPKSVKPQLERLLLNCWSTSPQDRPTFTDMLETLTLWPRLITPCLEVPSAAVQLNDTDSVNLVLPTVDPSVRRSSAPNARLPNARVRHVSGDDVPSQSNAPILNSMPHPVSAPKLNMSTGVNSITHPPLSMVTTPAINSTNALNSLSWNRTPYENGGGPSLEPLLPQTGDGYVTRYVCLQRTKSGENSDLESPPNNMTAV</sequence>